<accession>A0A2N1J4A4</accession>
<keyword evidence="1" id="KW-0812">Transmembrane</keyword>
<dbReference type="InterPro" id="IPR058581">
    <property type="entry name" value="TM_HPP"/>
</dbReference>
<dbReference type="PANTHER" id="PTHR33741">
    <property type="entry name" value="TRANSMEMBRANE PROTEIN DDB_G0269096-RELATED"/>
    <property type="match status" value="1"/>
</dbReference>
<evidence type="ECO:0000313" key="3">
    <source>
        <dbReference type="EMBL" id="PKI81380.1"/>
    </source>
</evidence>
<protein>
    <submittedName>
        <fullName evidence="3">HPP family protein</fullName>
    </submittedName>
</protein>
<proteinExistence type="predicted"/>
<sequence length="170" mass="19023">MMNYIKKLKGNKAKLPPKANAIEVAFAFIGAFIAISVVAYLTNSYENIFIMGSFGATCVLLFGFSNSPFSQPRNIFFGHTISTFMGLFFFHFVGDYWWSLALALALAIAVMLLTRTVHPPAGSNPVIVFIMGSSWNFLFFPTALGAIIIILIGVFYNNLHKKRVYPNYWI</sequence>
<dbReference type="Pfam" id="PF04982">
    <property type="entry name" value="TM_HPP"/>
    <property type="match status" value="1"/>
</dbReference>
<dbReference type="AlphaFoldDB" id="A0A2N1J4A4"/>
<gene>
    <name evidence="3" type="ORF">CP960_04675</name>
</gene>
<dbReference type="InterPro" id="IPR007065">
    <property type="entry name" value="HPP"/>
</dbReference>
<feature type="domain" description="HPP transmembrane region" evidence="2">
    <location>
        <begin position="17"/>
        <end position="166"/>
    </location>
</feature>
<feature type="transmembrane region" description="Helical" evidence="1">
    <location>
        <begin position="21"/>
        <end position="42"/>
    </location>
</feature>
<dbReference type="Proteomes" id="UP000233248">
    <property type="component" value="Unassembled WGS sequence"/>
</dbReference>
<evidence type="ECO:0000259" key="2">
    <source>
        <dbReference type="Pfam" id="PF04982"/>
    </source>
</evidence>
<dbReference type="OrthoDB" id="9811720at2"/>
<keyword evidence="1" id="KW-0472">Membrane</keyword>
<feature type="transmembrane region" description="Helical" evidence="1">
    <location>
        <begin position="48"/>
        <end position="67"/>
    </location>
</feature>
<dbReference type="PANTHER" id="PTHR33741:SF5">
    <property type="entry name" value="TRANSMEMBRANE PROTEIN DDB_G0269096-RELATED"/>
    <property type="match status" value="1"/>
</dbReference>
<organism evidence="3 4">
    <name type="scientific">Malaciobacter halophilus</name>
    <dbReference type="NCBI Taxonomy" id="197482"/>
    <lineage>
        <taxon>Bacteria</taxon>
        <taxon>Pseudomonadati</taxon>
        <taxon>Campylobacterota</taxon>
        <taxon>Epsilonproteobacteria</taxon>
        <taxon>Campylobacterales</taxon>
        <taxon>Arcobacteraceae</taxon>
        <taxon>Malaciobacter</taxon>
    </lineage>
</organism>
<keyword evidence="4" id="KW-1185">Reference proteome</keyword>
<evidence type="ECO:0000256" key="1">
    <source>
        <dbReference type="SAM" id="Phobius"/>
    </source>
</evidence>
<keyword evidence="1" id="KW-1133">Transmembrane helix</keyword>
<feature type="transmembrane region" description="Helical" evidence="1">
    <location>
        <begin position="74"/>
        <end position="90"/>
    </location>
</feature>
<reference evidence="3 4" key="1">
    <citation type="submission" date="2017-09" db="EMBL/GenBank/DDBJ databases">
        <title>Genomics of the genus Arcobacter.</title>
        <authorList>
            <person name="Perez-Cataluna A."/>
            <person name="Figueras M.J."/>
            <person name="Salas-Masso N."/>
        </authorList>
    </citation>
    <scope>NUCLEOTIDE SEQUENCE [LARGE SCALE GENOMIC DNA]</scope>
    <source>
        <strain evidence="3 4">DSM 18005</strain>
    </source>
</reference>
<feature type="transmembrane region" description="Helical" evidence="1">
    <location>
        <begin position="126"/>
        <end position="156"/>
    </location>
</feature>
<dbReference type="EMBL" id="NXIF01000017">
    <property type="protein sequence ID" value="PKI81380.1"/>
    <property type="molecule type" value="Genomic_DNA"/>
</dbReference>
<feature type="transmembrane region" description="Helical" evidence="1">
    <location>
        <begin position="96"/>
        <end position="114"/>
    </location>
</feature>
<name>A0A2N1J4A4_9BACT</name>
<comment type="caution">
    <text evidence="3">The sequence shown here is derived from an EMBL/GenBank/DDBJ whole genome shotgun (WGS) entry which is preliminary data.</text>
</comment>
<evidence type="ECO:0000313" key="4">
    <source>
        <dbReference type="Proteomes" id="UP000233248"/>
    </source>
</evidence>